<dbReference type="Gene3D" id="1.10.150.130">
    <property type="match status" value="1"/>
</dbReference>
<evidence type="ECO:0000259" key="12">
    <source>
        <dbReference type="PROSITE" id="PS51898"/>
    </source>
</evidence>
<dbReference type="PANTHER" id="PTHR30349:SF77">
    <property type="entry name" value="TYROSINE RECOMBINASE XERC"/>
    <property type="match status" value="1"/>
</dbReference>
<dbReference type="NCBIfam" id="NF040815">
    <property type="entry name" value="recomb_XerA_Arch"/>
    <property type="match status" value="1"/>
</dbReference>
<keyword evidence="7" id="KW-0229">DNA integration</keyword>
<dbReference type="GO" id="GO:0006310">
    <property type="term" value="P:DNA recombination"/>
    <property type="evidence" value="ECO:0007669"/>
    <property type="project" value="UniProtKB-KW"/>
</dbReference>
<evidence type="ECO:0000256" key="4">
    <source>
        <dbReference type="ARBA" id="ARBA00022490"/>
    </source>
</evidence>
<dbReference type="EMBL" id="ATAY01000026">
    <property type="protein sequence ID" value="EPR12468.1"/>
    <property type="molecule type" value="Genomic_DNA"/>
</dbReference>
<dbReference type="GO" id="GO:0007059">
    <property type="term" value="P:chromosome segregation"/>
    <property type="evidence" value="ECO:0007669"/>
    <property type="project" value="UniProtKB-KW"/>
</dbReference>
<evidence type="ECO:0000256" key="6">
    <source>
        <dbReference type="ARBA" id="ARBA00022829"/>
    </source>
</evidence>
<dbReference type="GO" id="GO:0051301">
    <property type="term" value="P:cell division"/>
    <property type="evidence" value="ECO:0007669"/>
    <property type="project" value="UniProtKB-KW"/>
</dbReference>
<keyword evidence="9" id="KW-0233">DNA recombination</keyword>
<feature type="domain" description="Tyr recombinase" evidence="12">
    <location>
        <begin position="146"/>
        <end position="320"/>
    </location>
</feature>
<feature type="domain" description="Core-binding (CB)" evidence="13">
    <location>
        <begin position="46"/>
        <end position="125"/>
    </location>
</feature>
<comment type="similarity">
    <text evidence="3">Belongs to the 'phage' integrase family.</text>
</comment>
<dbReference type="InterPro" id="IPR004107">
    <property type="entry name" value="Integrase_SAM-like_N"/>
</dbReference>
<dbReference type="PANTHER" id="PTHR30349">
    <property type="entry name" value="PHAGE INTEGRASE-RELATED"/>
    <property type="match status" value="1"/>
</dbReference>
<name>U4R3R3_9FIRM</name>
<protein>
    <submittedName>
        <fullName evidence="14">Integrase</fullName>
    </submittedName>
</protein>
<gene>
    <name evidence="14" type="ORF">L323_07995</name>
</gene>
<accession>U4R3R3</accession>
<dbReference type="Pfam" id="PF02899">
    <property type="entry name" value="Phage_int_SAM_1"/>
    <property type="match status" value="1"/>
</dbReference>
<comment type="caution">
    <text evidence="14">The sequence shown here is derived from an EMBL/GenBank/DDBJ whole genome shotgun (WGS) entry which is preliminary data.</text>
</comment>
<dbReference type="GO" id="GO:0003677">
    <property type="term" value="F:DNA binding"/>
    <property type="evidence" value="ECO:0007669"/>
    <property type="project" value="UniProtKB-UniRule"/>
</dbReference>
<dbReference type="AlphaFoldDB" id="U4R3R3"/>
<evidence type="ECO:0000259" key="13">
    <source>
        <dbReference type="PROSITE" id="PS51900"/>
    </source>
</evidence>
<dbReference type="InterPro" id="IPR010998">
    <property type="entry name" value="Integrase_recombinase_N"/>
</dbReference>
<dbReference type="InterPro" id="IPR050090">
    <property type="entry name" value="Tyrosine_recombinase_XerCD"/>
</dbReference>
<dbReference type="OrthoDB" id="9801717at2"/>
<evidence type="ECO:0000256" key="5">
    <source>
        <dbReference type="ARBA" id="ARBA00022618"/>
    </source>
</evidence>
<dbReference type="GO" id="GO:0005737">
    <property type="term" value="C:cytoplasm"/>
    <property type="evidence" value="ECO:0007669"/>
    <property type="project" value="UniProtKB-SubCell"/>
</dbReference>
<dbReference type="STRING" id="1330534.L323_07995"/>
<evidence type="ECO:0000313" key="14">
    <source>
        <dbReference type="EMBL" id="EPR12468.1"/>
    </source>
</evidence>
<keyword evidence="6" id="KW-0159">Chromosome partition</keyword>
<keyword evidence="4" id="KW-0963">Cytoplasm</keyword>
<dbReference type="SUPFAM" id="SSF56349">
    <property type="entry name" value="DNA breaking-rejoining enzymes"/>
    <property type="match status" value="1"/>
</dbReference>
<dbReference type="RefSeq" id="WP_020815152.1">
    <property type="nucleotide sequence ID" value="NZ_ATAY01000026.1"/>
</dbReference>
<reference evidence="14 15" key="1">
    <citation type="journal article" date="2013" name="Genome Announc.">
        <title>Draft Genome Sequence of the Cellulolytic Bacterium Clostridium papyrosolvens C7 (ATCC 700395).</title>
        <authorList>
            <person name="Zepeda V."/>
            <person name="Dassa B."/>
            <person name="Borovok I."/>
            <person name="Lamed R."/>
            <person name="Bayer E.A."/>
            <person name="Cate J.H."/>
        </authorList>
    </citation>
    <scope>NUCLEOTIDE SEQUENCE [LARGE SCALE GENOMIC DNA]</scope>
    <source>
        <strain evidence="14 15">C7</strain>
    </source>
</reference>
<dbReference type="InterPro" id="IPR044068">
    <property type="entry name" value="CB"/>
</dbReference>
<evidence type="ECO:0000256" key="9">
    <source>
        <dbReference type="ARBA" id="ARBA00023172"/>
    </source>
</evidence>
<dbReference type="InterPro" id="IPR011010">
    <property type="entry name" value="DNA_brk_join_enz"/>
</dbReference>
<dbReference type="Pfam" id="PF00589">
    <property type="entry name" value="Phage_integrase"/>
    <property type="match status" value="1"/>
</dbReference>
<evidence type="ECO:0000256" key="8">
    <source>
        <dbReference type="ARBA" id="ARBA00023125"/>
    </source>
</evidence>
<organism evidence="14 15">
    <name type="scientific">Ruminiclostridium papyrosolvens C7</name>
    <dbReference type="NCBI Taxonomy" id="1330534"/>
    <lineage>
        <taxon>Bacteria</taxon>
        <taxon>Bacillati</taxon>
        <taxon>Bacillota</taxon>
        <taxon>Clostridia</taxon>
        <taxon>Eubacteriales</taxon>
        <taxon>Oscillospiraceae</taxon>
        <taxon>Ruminiclostridium</taxon>
    </lineage>
</organism>
<evidence type="ECO:0000256" key="7">
    <source>
        <dbReference type="ARBA" id="ARBA00022908"/>
    </source>
</evidence>
<dbReference type="GO" id="GO:0015074">
    <property type="term" value="P:DNA integration"/>
    <property type="evidence" value="ECO:0007669"/>
    <property type="project" value="UniProtKB-KW"/>
</dbReference>
<proteinExistence type="inferred from homology"/>
<evidence type="ECO:0000256" key="2">
    <source>
        <dbReference type="ARBA" id="ARBA00004496"/>
    </source>
</evidence>
<keyword evidence="8 11" id="KW-0238">DNA-binding</keyword>
<comment type="subcellular location">
    <subcellularLocation>
        <location evidence="2">Cytoplasm</location>
    </subcellularLocation>
</comment>
<dbReference type="PROSITE" id="PS51900">
    <property type="entry name" value="CB"/>
    <property type="match status" value="1"/>
</dbReference>
<evidence type="ECO:0000256" key="11">
    <source>
        <dbReference type="PROSITE-ProRule" id="PRU01248"/>
    </source>
</evidence>
<evidence type="ECO:0000313" key="15">
    <source>
        <dbReference type="Proteomes" id="UP000016860"/>
    </source>
</evidence>
<dbReference type="PROSITE" id="PS51898">
    <property type="entry name" value="TYR_RECOMBINASE"/>
    <property type="match status" value="1"/>
</dbReference>
<keyword evidence="10" id="KW-0131">Cell cycle</keyword>
<evidence type="ECO:0000256" key="3">
    <source>
        <dbReference type="ARBA" id="ARBA00008857"/>
    </source>
</evidence>
<evidence type="ECO:0000256" key="1">
    <source>
        <dbReference type="ARBA" id="ARBA00003283"/>
    </source>
</evidence>
<dbReference type="PATRIC" id="fig|1330534.3.peg.1597"/>
<dbReference type="InterPro" id="IPR002104">
    <property type="entry name" value="Integrase_catalytic"/>
</dbReference>
<dbReference type="Gene3D" id="1.10.443.10">
    <property type="entry name" value="Intergrase catalytic core"/>
    <property type="match status" value="1"/>
</dbReference>
<comment type="function">
    <text evidence="1">Site-specific tyrosine recombinase, which acts by catalyzing the cutting and rejoining of the recombining DNA molecules.</text>
</comment>
<dbReference type="Proteomes" id="UP000016860">
    <property type="component" value="Unassembled WGS sequence"/>
</dbReference>
<sequence length="325" mass="37196">MGAVLELTASQKLYYQILAICPGKDKEIRNIINFYDIQDKNCDEGRDIKNKIWTFLSAKKIEGLSKKTLKSYKLQLHKFASQVQKKVEDITTADIRIFLGNYSELKASTISTKLSTLKSFFAWLTGEGIIPKDPTRQIKQPKKEKRLPKALSFEDLEIIRESCTTLRQRALVEVLYSTGCRLSELVNMNIADIDKANKQARVIGKGNKERTVYFTWKALRCLDKYIKSRTDDCPALFVTSRKQYKRLGDRAVQKEVAKIAAKANIDKEIHPHVFRHTLATHLLENGADLVSVQNILGHEDPATTQIYATLTEQHKQQTFRKCMSK</sequence>
<keyword evidence="5" id="KW-0132">Cell division</keyword>
<evidence type="ECO:0000256" key="10">
    <source>
        <dbReference type="ARBA" id="ARBA00023306"/>
    </source>
</evidence>
<dbReference type="InterPro" id="IPR013762">
    <property type="entry name" value="Integrase-like_cat_sf"/>
</dbReference>